<dbReference type="PROSITE" id="PS51257">
    <property type="entry name" value="PROKAR_LIPOPROTEIN"/>
    <property type="match status" value="1"/>
</dbReference>
<evidence type="ECO:0000256" key="10">
    <source>
        <dbReference type="ARBA" id="ARBA00049406"/>
    </source>
</evidence>
<dbReference type="Proteomes" id="UP000503297">
    <property type="component" value="Chromosome"/>
</dbReference>
<comment type="catalytic activity">
    <reaction evidence="10 11">
        <text>L-serine = pyruvate + NH4(+)</text>
        <dbReference type="Rhea" id="RHEA:19169"/>
        <dbReference type="ChEBI" id="CHEBI:15361"/>
        <dbReference type="ChEBI" id="CHEBI:28938"/>
        <dbReference type="ChEBI" id="CHEBI:33384"/>
        <dbReference type="EC" id="4.3.1.17"/>
    </reaction>
</comment>
<evidence type="ECO:0000256" key="4">
    <source>
        <dbReference type="ARBA" id="ARBA00022432"/>
    </source>
</evidence>
<sequence length="539" mass="56267">MKPLGLRDVIGPIMIGPSSSHTAGACRIALMARSLLSAPPCAVEFVLYGSFAHTYRGHGTDRALTAGILGCLPDDERLREAFDLAADMGVDVTISPDTVTEVTHPNTVDVRVRDERGDFMEVRGVSIGGGAAKIVRIDGIDVDVTGAYHNMIVYQDDAPGVLAHITACLSGRGVNIGTVRLHRTEKAGDAFTVLELDDVVSDEVIARILEFPAIKSVRFIPAPSLSRPADAITPVMYPASARKTFQQLDFANAEELLAYCREEGVAISRAFADREEALMSTRPAEEVTTEAYLDHVLQVMRASATRPLSQAAPSMGGLIGGEAQRVAQLGDKGLLSPLFWRMSAYALAVMETNASMGCIVAAPTAGSSGVLPAVLMALQDTFSFSHRQMRDAVLNAGAIGYLITRNATVAGAEGGCQAEIGSASAMAASAAAELMGASPAACLHAASTAISNTLGMVCDPIGGLVEAPCQMRNASAASNALIAAQCALAGIAHIAPFDETVDAMYRVGRALPAELRETALGGMATCPSCMAFNVQLSKA</sequence>
<keyword evidence="5 11" id="KW-0004">4Fe-4S</keyword>
<evidence type="ECO:0000313" key="14">
    <source>
        <dbReference type="Proteomes" id="UP000503297"/>
    </source>
</evidence>
<evidence type="ECO:0000256" key="8">
    <source>
        <dbReference type="ARBA" id="ARBA00023014"/>
    </source>
</evidence>
<keyword evidence="7 11" id="KW-0408">Iron</keyword>
<organism evidence="13 14">
    <name type="scientific">Berryella wangjianweii</name>
    <dbReference type="NCBI Taxonomy" id="2734634"/>
    <lineage>
        <taxon>Bacteria</taxon>
        <taxon>Bacillati</taxon>
        <taxon>Actinomycetota</taxon>
        <taxon>Coriobacteriia</taxon>
        <taxon>Eggerthellales</taxon>
        <taxon>Eggerthellaceae</taxon>
        <taxon>Berryella</taxon>
    </lineage>
</organism>
<dbReference type="SUPFAM" id="SSF55021">
    <property type="entry name" value="ACT-like"/>
    <property type="match status" value="1"/>
</dbReference>
<dbReference type="SUPFAM" id="SSF143548">
    <property type="entry name" value="Serine metabolism enzymes domain"/>
    <property type="match status" value="1"/>
</dbReference>
<dbReference type="NCBIfam" id="TIGR00718">
    <property type="entry name" value="sda_alpha"/>
    <property type="match status" value="1"/>
</dbReference>
<proteinExistence type="inferred from homology"/>
<protein>
    <recommendedName>
        <fullName evidence="11">L-serine dehydratase</fullName>
        <ecNumber evidence="11">4.3.1.17</ecNumber>
    </recommendedName>
</protein>
<dbReference type="InterPro" id="IPR005131">
    <property type="entry name" value="Ser_deHydtase_bsu"/>
</dbReference>
<dbReference type="Gene3D" id="3.30.70.260">
    <property type="match status" value="1"/>
</dbReference>
<evidence type="ECO:0000256" key="1">
    <source>
        <dbReference type="ARBA" id="ARBA00001966"/>
    </source>
</evidence>
<evidence type="ECO:0000256" key="2">
    <source>
        <dbReference type="ARBA" id="ARBA00004742"/>
    </source>
</evidence>
<evidence type="ECO:0000256" key="5">
    <source>
        <dbReference type="ARBA" id="ARBA00022485"/>
    </source>
</evidence>
<feature type="domain" description="ACT" evidence="12">
    <location>
        <begin position="150"/>
        <end position="222"/>
    </location>
</feature>
<dbReference type="PANTHER" id="PTHR30182">
    <property type="entry name" value="L-SERINE DEHYDRATASE"/>
    <property type="match status" value="1"/>
</dbReference>
<dbReference type="InterPro" id="IPR051318">
    <property type="entry name" value="Fe-S_L-Ser"/>
</dbReference>
<dbReference type="GO" id="GO:0046872">
    <property type="term" value="F:metal ion binding"/>
    <property type="evidence" value="ECO:0007669"/>
    <property type="project" value="UniProtKB-KW"/>
</dbReference>
<dbReference type="Gene3D" id="3.30.1330.90">
    <property type="entry name" value="D-3-phosphoglycerate dehydrogenase, domain 3"/>
    <property type="match status" value="1"/>
</dbReference>
<dbReference type="KEGG" id="bwa:HLV38_01040"/>
<evidence type="ECO:0000256" key="7">
    <source>
        <dbReference type="ARBA" id="ARBA00023004"/>
    </source>
</evidence>
<dbReference type="InterPro" id="IPR045865">
    <property type="entry name" value="ACT-like_dom_sf"/>
</dbReference>
<dbReference type="InterPro" id="IPR002912">
    <property type="entry name" value="ACT_dom"/>
</dbReference>
<evidence type="ECO:0000256" key="11">
    <source>
        <dbReference type="RuleBase" id="RU366059"/>
    </source>
</evidence>
<dbReference type="EMBL" id="CP053716">
    <property type="protein sequence ID" value="QKF06860.1"/>
    <property type="molecule type" value="Genomic_DNA"/>
</dbReference>
<dbReference type="InterPro" id="IPR005130">
    <property type="entry name" value="Ser_deHydtase-like_asu"/>
</dbReference>
<keyword evidence="8 11" id="KW-0411">Iron-sulfur</keyword>
<dbReference type="GO" id="GO:0051539">
    <property type="term" value="F:4 iron, 4 sulfur cluster binding"/>
    <property type="evidence" value="ECO:0007669"/>
    <property type="project" value="UniProtKB-UniRule"/>
</dbReference>
<dbReference type="EC" id="4.3.1.17" evidence="11"/>
<dbReference type="AlphaFoldDB" id="A0A6M8IYS7"/>
<name>A0A6M8IYS7_9ACTN</name>
<dbReference type="PROSITE" id="PS51671">
    <property type="entry name" value="ACT"/>
    <property type="match status" value="1"/>
</dbReference>
<keyword evidence="4 11" id="KW-0312">Gluconeogenesis</keyword>
<dbReference type="Pfam" id="PF03315">
    <property type="entry name" value="SDH_beta"/>
    <property type="match status" value="1"/>
</dbReference>
<comment type="similarity">
    <text evidence="3 11">Belongs to the iron-sulfur dependent L-serine dehydratase family.</text>
</comment>
<evidence type="ECO:0000256" key="9">
    <source>
        <dbReference type="ARBA" id="ARBA00023239"/>
    </source>
</evidence>
<dbReference type="InterPro" id="IPR029009">
    <property type="entry name" value="ASB_dom_sf"/>
</dbReference>
<dbReference type="Pfam" id="PF03313">
    <property type="entry name" value="SDH_alpha"/>
    <property type="match status" value="1"/>
</dbReference>
<keyword evidence="9 11" id="KW-0456">Lyase</keyword>
<keyword evidence="14" id="KW-1185">Reference proteome</keyword>
<comment type="pathway">
    <text evidence="2">Carbohydrate biosynthesis; gluconeogenesis.</text>
</comment>
<keyword evidence="6 11" id="KW-0479">Metal-binding</keyword>
<evidence type="ECO:0000256" key="6">
    <source>
        <dbReference type="ARBA" id="ARBA00022723"/>
    </source>
</evidence>
<reference evidence="14" key="1">
    <citation type="submission" date="2020-05" db="EMBL/GenBank/DDBJ databases">
        <title>Novel species in genus Nocardioides.</title>
        <authorList>
            <person name="Zhang G."/>
        </authorList>
    </citation>
    <scope>NUCLEOTIDE SEQUENCE [LARGE SCALE GENOMIC DNA]</scope>
    <source>
        <strain evidence="14">zg-1050</strain>
    </source>
</reference>
<dbReference type="InterPro" id="IPR004642">
    <property type="entry name" value="Ser_deHydtase_asu"/>
</dbReference>
<evidence type="ECO:0000259" key="12">
    <source>
        <dbReference type="PROSITE" id="PS51671"/>
    </source>
</evidence>
<dbReference type="RefSeq" id="WP_173163496.1">
    <property type="nucleotide sequence ID" value="NZ_CP053716.1"/>
</dbReference>
<dbReference type="NCBIfam" id="TIGR00719">
    <property type="entry name" value="sda_beta"/>
    <property type="match status" value="1"/>
</dbReference>
<dbReference type="GO" id="GO:0003941">
    <property type="term" value="F:L-serine ammonia-lyase activity"/>
    <property type="evidence" value="ECO:0007669"/>
    <property type="project" value="UniProtKB-UniRule"/>
</dbReference>
<evidence type="ECO:0000256" key="3">
    <source>
        <dbReference type="ARBA" id="ARBA00008636"/>
    </source>
</evidence>
<dbReference type="PANTHER" id="PTHR30182:SF1">
    <property type="entry name" value="L-SERINE DEHYDRATASE 1"/>
    <property type="match status" value="1"/>
</dbReference>
<gene>
    <name evidence="13" type="primary">sdaAA</name>
    <name evidence="13" type="ORF">HLV38_01040</name>
</gene>
<comment type="cofactor">
    <cofactor evidence="1 11">
        <name>[4Fe-4S] cluster</name>
        <dbReference type="ChEBI" id="CHEBI:49883"/>
    </cofactor>
</comment>
<accession>A0A6M8IYS7</accession>
<dbReference type="GO" id="GO:0006094">
    <property type="term" value="P:gluconeogenesis"/>
    <property type="evidence" value="ECO:0007669"/>
    <property type="project" value="UniProtKB-KW"/>
</dbReference>
<dbReference type="InterPro" id="IPR004643">
    <property type="entry name" value="Fe-S_L-Ser_bsu"/>
</dbReference>
<evidence type="ECO:0000313" key="13">
    <source>
        <dbReference type="EMBL" id="QKF06860.1"/>
    </source>
</evidence>